<reference evidence="2 3" key="1">
    <citation type="journal article" date="2018" name="Nat. Genet.">
        <title>The Rosa genome provides new insights in the design of modern roses.</title>
        <authorList>
            <person name="Bendahmane M."/>
        </authorList>
    </citation>
    <scope>NUCLEOTIDE SEQUENCE [LARGE SCALE GENOMIC DNA]</scope>
    <source>
        <strain evidence="3">cv. Old Blush</strain>
    </source>
</reference>
<protein>
    <submittedName>
        <fullName evidence="2">Uncharacterized protein</fullName>
    </submittedName>
</protein>
<evidence type="ECO:0000313" key="3">
    <source>
        <dbReference type="Proteomes" id="UP000238479"/>
    </source>
</evidence>
<gene>
    <name evidence="2" type="ORF">RchiOBHm_Chr5g0001131</name>
</gene>
<feature type="signal peptide" evidence="1">
    <location>
        <begin position="1"/>
        <end position="21"/>
    </location>
</feature>
<keyword evidence="3" id="KW-1185">Reference proteome</keyword>
<dbReference type="AlphaFoldDB" id="A0A2P6Q2A3"/>
<dbReference type="Proteomes" id="UP000238479">
    <property type="component" value="Chromosome 5"/>
</dbReference>
<proteinExistence type="predicted"/>
<dbReference type="Gramene" id="PRQ28259">
    <property type="protein sequence ID" value="PRQ28259"/>
    <property type="gene ID" value="RchiOBHm_Chr5g0001131"/>
</dbReference>
<feature type="chain" id="PRO_5015144988" evidence="1">
    <location>
        <begin position="22"/>
        <end position="69"/>
    </location>
</feature>
<keyword evidence="1" id="KW-0732">Signal</keyword>
<organism evidence="2 3">
    <name type="scientific">Rosa chinensis</name>
    <name type="common">China rose</name>
    <dbReference type="NCBI Taxonomy" id="74649"/>
    <lineage>
        <taxon>Eukaryota</taxon>
        <taxon>Viridiplantae</taxon>
        <taxon>Streptophyta</taxon>
        <taxon>Embryophyta</taxon>
        <taxon>Tracheophyta</taxon>
        <taxon>Spermatophyta</taxon>
        <taxon>Magnoliopsida</taxon>
        <taxon>eudicotyledons</taxon>
        <taxon>Gunneridae</taxon>
        <taxon>Pentapetalae</taxon>
        <taxon>rosids</taxon>
        <taxon>fabids</taxon>
        <taxon>Rosales</taxon>
        <taxon>Rosaceae</taxon>
        <taxon>Rosoideae</taxon>
        <taxon>Rosoideae incertae sedis</taxon>
        <taxon>Rosa</taxon>
    </lineage>
</organism>
<accession>A0A2P6Q2A3</accession>
<dbReference type="STRING" id="74649.A0A2P6Q2A3"/>
<name>A0A2P6Q2A3_ROSCH</name>
<evidence type="ECO:0000313" key="2">
    <source>
        <dbReference type="EMBL" id="PRQ28259.1"/>
    </source>
</evidence>
<evidence type="ECO:0000256" key="1">
    <source>
        <dbReference type="SAM" id="SignalP"/>
    </source>
</evidence>
<dbReference type="EMBL" id="PDCK01000043">
    <property type="protein sequence ID" value="PRQ28259.1"/>
    <property type="molecule type" value="Genomic_DNA"/>
</dbReference>
<comment type="caution">
    <text evidence="2">The sequence shown here is derived from an EMBL/GenBank/DDBJ whole genome shotgun (WGS) entry which is preliminary data.</text>
</comment>
<sequence length="69" mass="7865">MFHVQTLIHLLSAFFTPFSDQCDTAPTLELSQEEHEERKSRALAAAATELERLLRKEDFGRMKVVACIS</sequence>